<proteinExistence type="predicted"/>
<name>A0AC34FDC5_9BILA</name>
<evidence type="ECO:0000313" key="1">
    <source>
        <dbReference type="Proteomes" id="UP000887579"/>
    </source>
</evidence>
<evidence type="ECO:0000313" key="2">
    <source>
        <dbReference type="WBParaSite" id="ES5_v2.g14954.t1"/>
    </source>
</evidence>
<organism evidence="1 2">
    <name type="scientific">Panagrolaimus sp. ES5</name>
    <dbReference type="NCBI Taxonomy" id="591445"/>
    <lineage>
        <taxon>Eukaryota</taxon>
        <taxon>Metazoa</taxon>
        <taxon>Ecdysozoa</taxon>
        <taxon>Nematoda</taxon>
        <taxon>Chromadorea</taxon>
        <taxon>Rhabditida</taxon>
        <taxon>Tylenchina</taxon>
        <taxon>Panagrolaimomorpha</taxon>
        <taxon>Panagrolaimoidea</taxon>
        <taxon>Panagrolaimidae</taxon>
        <taxon>Panagrolaimus</taxon>
    </lineage>
</organism>
<accession>A0AC34FDC5</accession>
<sequence>MLAFKRRLLAAVCLWAIVLGQPAEKMPSVDPDHYQPSNNSCYDSTGAPQKCIPDFINVAFNLNVDVTNTCGTTQPTIFYKFQHVPNDMIVHTVRDMCDARDPALAHPPSYLTDFINLDNETWWQSDTMNEGIQYPNMVNLTINFEKAFDITYVRLNFVSPRPESFIIYKKTSRDEEWIAWQYYSSSCKSTFKMPECAPILPGNEAVAQCTRKFSDILPLAGGIIAYSTLDGRPSAENFEKSEVLQEWVTAVAIRIVLLRMNTLRASKIPKVLQSYYYAISDFAVGGRCKCNGHAINCVQSTGQGKQRLVCDCKHHTTGADCQQCEPFYQDRPWRAATSDEANECLPCDCSGLSQRCYFDQNLYDETGHSGHCIDCAGNTQGTHCENCTINHWRRPGENFCVPCSCNEQGSVSQQCNSEGQCECILSITYKHK</sequence>
<reference evidence="2" key="1">
    <citation type="submission" date="2022-11" db="UniProtKB">
        <authorList>
            <consortium name="WormBaseParasite"/>
        </authorList>
    </citation>
    <scope>IDENTIFICATION</scope>
</reference>
<dbReference type="Proteomes" id="UP000887579">
    <property type="component" value="Unplaced"/>
</dbReference>
<dbReference type="WBParaSite" id="ES5_v2.g14954.t1">
    <property type="protein sequence ID" value="ES5_v2.g14954.t1"/>
    <property type="gene ID" value="ES5_v2.g14954"/>
</dbReference>
<protein>
    <submittedName>
        <fullName evidence="2">Uncharacterized protein</fullName>
    </submittedName>
</protein>